<evidence type="ECO:0000256" key="3">
    <source>
        <dbReference type="ARBA" id="ARBA00023237"/>
    </source>
</evidence>
<dbReference type="InterPro" id="IPR005565">
    <property type="entry name" value="Hemolysn_activator_HlyB_C"/>
</dbReference>
<evidence type="ECO:0000259" key="5">
    <source>
        <dbReference type="Pfam" id="PF03865"/>
    </source>
</evidence>
<evidence type="ECO:0000313" key="7">
    <source>
        <dbReference type="EMBL" id="MBK7425510.1"/>
    </source>
</evidence>
<name>A0A9D7IET8_9RHOO</name>
<dbReference type="Proteomes" id="UP000886602">
    <property type="component" value="Unassembled WGS sequence"/>
</dbReference>
<keyword evidence="4" id="KW-0732">Signal</keyword>
<feature type="chain" id="PRO_5039660311" evidence="4">
    <location>
        <begin position="20"/>
        <end position="524"/>
    </location>
</feature>
<evidence type="ECO:0000256" key="4">
    <source>
        <dbReference type="SAM" id="SignalP"/>
    </source>
</evidence>
<feature type="domain" description="Haemolysin activator HlyB C-terminal" evidence="5">
    <location>
        <begin position="208"/>
        <end position="486"/>
    </location>
</feature>
<evidence type="ECO:0000313" key="8">
    <source>
        <dbReference type="Proteomes" id="UP000886602"/>
    </source>
</evidence>
<evidence type="ECO:0000256" key="2">
    <source>
        <dbReference type="ARBA" id="ARBA00022692"/>
    </source>
</evidence>
<evidence type="ECO:0000259" key="6">
    <source>
        <dbReference type="Pfam" id="PF08479"/>
    </source>
</evidence>
<evidence type="ECO:0000256" key="1">
    <source>
        <dbReference type="ARBA" id="ARBA00022452"/>
    </source>
</evidence>
<dbReference type="GO" id="GO:0008320">
    <property type="term" value="F:protein transmembrane transporter activity"/>
    <property type="evidence" value="ECO:0007669"/>
    <property type="project" value="TreeGrafter"/>
</dbReference>
<dbReference type="PANTHER" id="PTHR34597">
    <property type="entry name" value="SLR1661 PROTEIN"/>
    <property type="match status" value="1"/>
</dbReference>
<feature type="signal peptide" evidence="4">
    <location>
        <begin position="1"/>
        <end position="19"/>
    </location>
</feature>
<dbReference type="GO" id="GO:0046819">
    <property type="term" value="P:protein secretion by the type V secretion system"/>
    <property type="evidence" value="ECO:0007669"/>
    <property type="project" value="TreeGrafter"/>
</dbReference>
<keyword evidence="3" id="KW-0998">Cell outer membrane</keyword>
<dbReference type="PANTHER" id="PTHR34597:SF6">
    <property type="entry name" value="BLR6126 PROTEIN"/>
    <property type="match status" value="1"/>
</dbReference>
<dbReference type="Gene3D" id="3.10.20.310">
    <property type="entry name" value="membrane protein fhac"/>
    <property type="match status" value="1"/>
</dbReference>
<organism evidence="7 8">
    <name type="scientific">Candidatus Propionivibrio dominans</name>
    <dbReference type="NCBI Taxonomy" id="2954373"/>
    <lineage>
        <taxon>Bacteria</taxon>
        <taxon>Pseudomonadati</taxon>
        <taxon>Pseudomonadota</taxon>
        <taxon>Betaproteobacteria</taxon>
        <taxon>Rhodocyclales</taxon>
        <taxon>Rhodocyclaceae</taxon>
        <taxon>Propionivibrio</taxon>
    </lineage>
</organism>
<dbReference type="InterPro" id="IPR013686">
    <property type="entry name" value="Polypept-transport_assoc_ShlB"/>
</dbReference>
<dbReference type="GO" id="GO:0098046">
    <property type="term" value="C:type V protein secretion system complex"/>
    <property type="evidence" value="ECO:0007669"/>
    <property type="project" value="TreeGrafter"/>
</dbReference>
<keyword evidence="1" id="KW-1134">Transmembrane beta strand</keyword>
<dbReference type="EMBL" id="JADJNC010000067">
    <property type="protein sequence ID" value="MBK7425510.1"/>
    <property type="molecule type" value="Genomic_DNA"/>
</dbReference>
<sequence length="524" mass="58152">MTKTIRLALCFLIYGISVATGVAAQEAAQVTSEPRLDVTHYRVEGDPPLSESELDALLTPFVGEKRTLSQIETAARALENNLHERGYVFYRVFIPAQKPVQGEVVLQVIRFNLGKVTVVGNEHFSTANIRRSLPALQEGEAPDMSDLGRDLTAANASPAKQASVTFREGTLAETVDAEVRVKTAEPLNFFAGYTANRSLDPLHSGDNLYRLTFGIQHSNLFDLDHVLTLSYTTDPQDLGQLNVYSFFYQAPIYGTGLNLASYYTHSDSNTGLVPQGGGFFNVSGKGDFYGVRLTQALPHFGTARQTVGVSIDERYFENGTTFLGTQIQPNVASRPLSLIYTLNQDRSWGSYNTRIEYAVNLRGGGSNTPENYILNGGDYRWDALRYAADIFLEHQGWNFAGRFRGQWSHNQLIPGEQFGLGGAFYVRGFTDREVSGDFGNLLILEAKAPEILIPQLRPLIFIEGGETTSRALHHHETLLSAGVGLRWSSPQFESSLDFAHVLDPNSLNPQNIRNRLYFGLLYRF</sequence>
<reference evidence="7" key="1">
    <citation type="submission" date="2020-10" db="EMBL/GenBank/DDBJ databases">
        <title>Connecting structure to function with the recovery of over 1000 high-quality activated sludge metagenome-assembled genomes encoding full-length rRNA genes using long-read sequencing.</title>
        <authorList>
            <person name="Singleton C.M."/>
            <person name="Petriglieri F."/>
            <person name="Kristensen J.M."/>
            <person name="Kirkegaard R.H."/>
            <person name="Michaelsen T.Y."/>
            <person name="Andersen M.H."/>
            <person name="Karst S.M."/>
            <person name="Dueholm M.S."/>
            <person name="Nielsen P.H."/>
            <person name="Albertsen M."/>
        </authorList>
    </citation>
    <scope>NUCLEOTIDE SEQUENCE</scope>
    <source>
        <strain evidence="7">EsbW_18-Q3-R4-48_MAXAC.044</strain>
    </source>
</reference>
<dbReference type="Gene3D" id="2.40.160.50">
    <property type="entry name" value="membrane protein fhac: a member of the omp85/tpsb transporter family"/>
    <property type="match status" value="1"/>
</dbReference>
<comment type="caution">
    <text evidence="7">The sequence shown here is derived from an EMBL/GenBank/DDBJ whole genome shotgun (WGS) entry which is preliminary data.</text>
</comment>
<dbReference type="Pfam" id="PF08479">
    <property type="entry name" value="POTRA_2"/>
    <property type="match status" value="1"/>
</dbReference>
<feature type="domain" description="Polypeptide-transport-associated ShlB-type" evidence="6">
    <location>
        <begin position="37"/>
        <end position="109"/>
    </location>
</feature>
<dbReference type="AlphaFoldDB" id="A0A9D7IET8"/>
<dbReference type="InterPro" id="IPR051544">
    <property type="entry name" value="TPS_OM_transporter"/>
</dbReference>
<dbReference type="Pfam" id="PF03865">
    <property type="entry name" value="ShlB"/>
    <property type="match status" value="1"/>
</dbReference>
<protein>
    <submittedName>
        <fullName evidence="7">ShlB/FhaC/HecB family hemolysin secretion/activation protein</fullName>
    </submittedName>
</protein>
<keyword evidence="2" id="KW-0812">Transmembrane</keyword>
<gene>
    <name evidence="7" type="ORF">IPJ48_21835</name>
</gene>
<accession>A0A9D7IET8</accession>
<proteinExistence type="predicted"/>
<keyword evidence="1" id="KW-0472">Membrane</keyword>